<feature type="region of interest" description="Disordered" evidence="1">
    <location>
        <begin position="11"/>
        <end position="35"/>
    </location>
</feature>
<keyword evidence="2" id="KW-0472">Membrane</keyword>
<dbReference type="WBParaSite" id="Pan_g1589.t1">
    <property type="protein sequence ID" value="Pan_g1589.t1"/>
    <property type="gene ID" value="Pan_g1589"/>
</dbReference>
<evidence type="ECO:0000256" key="2">
    <source>
        <dbReference type="SAM" id="Phobius"/>
    </source>
</evidence>
<protein>
    <submittedName>
        <fullName evidence="4">Uncharacterized protein</fullName>
    </submittedName>
</protein>
<evidence type="ECO:0000313" key="4">
    <source>
        <dbReference type="WBParaSite" id="Pan_g1589.t1"/>
    </source>
</evidence>
<organism evidence="3 4">
    <name type="scientific">Panagrellus redivivus</name>
    <name type="common">Microworm</name>
    <dbReference type="NCBI Taxonomy" id="6233"/>
    <lineage>
        <taxon>Eukaryota</taxon>
        <taxon>Metazoa</taxon>
        <taxon>Ecdysozoa</taxon>
        <taxon>Nematoda</taxon>
        <taxon>Chromadorea</taxon>
        <taxon>Rhabditida</taxon>
        <taxon>Tylenchina</taxon>
        <taxon>Panagrolaimomorpha</taxon>
        <taxon>Panagrolaimoidea</taxon>
        <taxon>Panagrolaimidae</taxon>
        <taxon>Panagrellus</taxon>
    </lineage>
</organism>
<evidence type="ECO:0000313" key="3">
    <source>
        <dbReference type="Proteomes" id="UP000492821"/>
    </source>
</evidence>
<keyword evidence="2" id="KW-1133">Transmembrane helix</keyword>
<reference evidence="4" key="2">
    <citation type="submission" date="2020-10" db="UniProtKB">
        <authorList>
            <consortium name="WormBaseParasite"/>
        </authorList>
    </citation>
    <scope>IDENTIFICATION</scope>
</reference>
<proteinExistence type="predicted"/>
<keyword evidence="3" id="KW-1185">Reference proteome</keyword>
<reference evidence="3" key="1">
    <citation type="journal article" date="2013" name="Genetics">
        <title>The draft genome and transcriptome of Panagrellus redivivus are shaped by the harsh demands of a free-living lifestyle.</title>
        <authorList>
            <person name="Srinivasan J."/>
            <person name="Dillman A.R."/>
            <person name="Macchietto M.G."/>
            <person name="Heikkinen L."/>
            <person name="Lakso M."/>
            <person name="Fracchia K.M."/>
            <person name="Antoshechkin I."/>
            <person name="Mortazavi A."/>
            <person name="Wong G."/>
            <person name="Sternberg P.W."/>
        </authorList>
    </citation>
    <scope>NUCLEOTIDE SEQUENCE [LARGE SCALE GENOMIC DNA]</scope>
    <source>
        <strain evidence="3">MT8872</strain>
    </source>
</reference>
<name>A0A7E4ZTA0_PANRE</name>
<dbReference type="Proteomes" id="UP000492821">
    <property type="component" value="Unassembled WGS sequence"/>
</dbReference>
<evidence type="ECO:0000256" key="1">
    <source>
        <dbReference type="SAM" id="MobiDB-lite"/>
    </source>
</evidence>
<keyword evidence="2" id="KW-0812">Transmembrane</keyword>
<feature type="transmembrane region" description="Helical" evidence="2">
    <location>
        <begin position="131"/>
        <end position="156"/>
    </location>
</feature>
<accession>A0A7E4ZTA0</accession>
<sequence>MDIQFKEMRALLSKSEDSPQRVPPEASQPETTHEKVQMFNHKYSHLSRETGWWYERGQKCKKGRLDLEWGAQANMGNMERKRIFMQTSKKVTARSPFKGTTVSEHDTLVDAGDHTDFETTPIKTVTNKASLMMGLVLAIGGILVLGATGIVFFVGFRLGQWYAKKAAVKQGLQ</sequence>
<dbReference type="AlphaFoldDB" id="A0A7E4ZTA0"/>